<dbReference type="GO" id="GO:0035197">
    <property type="term" value="F:siRNA binding"/>
    <property type="evidence" value="ECO:0007669"/>
    <property type="project" value="TreeGrafter"/>
</dbReference>
<dbReference type="GO" id="GO:0031048">
    <property type="term" value="P:regulatory ncRNA-mediated heterochromatin formation"/>
    <property type="evidence" value="ECO:0007669"/>
    <property type="project" value="TreeGrafter"/>
</dbReference>
<feature type="domain" description="Arb2" evidence="1">
    <location>
        <begin position="15"/>
        <end position="348"/>
    </location>
</feature>
<dbReference type="AlphaFoldDB" id="A0AAJ0D8Q4"/>
<dbReference type="Pfam" id="PF22749">
    <property type="entry name" value="Arb2"/>
    <property type="match status" value="1"/>
</dbReference>
<gene>
    <name evidence="2" type="ORF">LTR09_009630</name>
</gene>
<dbReference type="EMBL" id="JAWDJX010000043">
    <property type="protein sequence ID" value="KAK3048976.1"/>
    <property type="molecule type" value="Genomic_DNA"/>
</dbReference>
<accession>A0AAJ0D8Q4</accession>
<dbReference type="Proteomes" id="UP001271007">
    <property type="component" value="Unassembled WGS sequence"/>
</dbReference>
<dbReference type="PANTHER" id="PTHR21357:SF4">
    <property type="entry name" value="FAM172 FAMILY PROTEIN HOMOLOG CG10038"/>
    <property type="match status" value="1"/>
</dbReference>
<proteinExistence type="predicted"/>
<protein>
    <recommendedName>
        <fullName evidence="1">Arb2 domain-containing protein</fullName>
    </recommendedName>
</protein>
<dbReference type="InterPro" id="IPR053858">
    <property type="entry name" value="Arb2_dom"/>
</dbReference>
<comment type="caution">
    <text evidence="2">The sequence shown here is derived from an EMBL/GenBank/DDBJ whole genome shotgun (WGS) entry which is preliminary data.</text>
</comment>
<keyword evidence="3" id="KW-1185">Reference proteome</keyword>
<reference evidence="2" key="1">
    <citation type="submission" date="2023-04" db="EMBL/GenBank/DDBJ databases">
        <title>Black Yeasts Isolated from many extreme environments.</title>
        <authorList>
            <person name="Coleine C."/>
            <person name="Stajich J.E."/>
            <person name="Selbmann L."/>
        </authorList>
    </citation>
    <scope>NUCLEOTIDE SEQUENCE</scope>
    <source>
        <strain evidence="2">CCFEE 5312</strain>
    </source>
</reference>
<dbReference type="PANTHER" id="PTHR21357">
    <property type="entry name" value="FAM172 FAMILY PROTEIN HOMOLOG CG10038"/>
    <property type="match status" value="1"/>
</dbReference>
<dbReference type="GO" id="GO:0005634">
    <property type="term" value="C:nucleus"/>
    <property type="evidence" value="ECO:0007669"/>
    <property type="project" value="TreeGrafter"/>
</dbReference>
<name>A0AAJ0D8Q4_9PEZI</name>
<dbReference type="InterPro" id="IPR048263">
    <property type="entry name" value="Arb2"/>
</dbReference>
<evidence type="ECO:0000259" key="1">
    <source>
        <dbReference type="Pfam" id="PF22749"/>
    </source>
</evidence>
<organism evidence="2 3">
    <name type="scientific">Extremus antarcticus</name>
    <dbReference type="NCBI Taxonomy" id="702011"/>
    <lineage>
        <taxon>Eukaryota</taxon>
        <taxon>Fungi</taxon>
        <taxon>Dikarya</taxon>
        <taxon>Ascomycota</taxon>
        <taxon>Pezizomycotina</taxon>
        <taxon>Dothideomycetes</taxon>
        <taxon>Dothideomycetidae</taxon>
        <taxon>Mycosphaerellales</taxon>
        <taxon>Extremaceae</taxon>
        <taxon>Extremus</taxon>
    </lineage>
</organism>
<sequence length="563" mass="61904">MFVRSNENLPEDPEYPADLTKLGYKLTDNGEFVKISDPEGENKHFTFFITNNDRTNEVHKEAMHEAVREVIKGTLSSEFGVRELFLVGEAGDEQAGGVKPKGKHMVVVTTDPETLKKKNDVIVVVGEPNQDMGIWAYRLLMREGGIDGGTVVGMLKKLQKLHMNKPPTDLHPSKRPAVIDPEDALSALARNDPALLAAAKAEKMPGIIILNPGQLHYSNAEHKCMTWATWSARHRSSAIAKGFVVDDVYNRVPGHSCPEEHIATMFDKVIPQLVRGDTKLYVLGITDGAERFINWMDAALEHDLNGGIANQVHAMAFTEPTHLPSAIHEAMGSALMNFGRAWIKSERELGTWINSPNAMKKIHHHAWDEEDRIKTEKKAAKAKAKEDEEGLKDEEGQVLVSKAGNKIKTHELRGDSAIAGDEPVDVLAGSPTEEGDHSPTKSHISNYDDDFVEMRALGESIELFKVRDAARKASTGATEGDAPVLDVQNIPGAAEVDAISDRASTASSETEAAPDWMSGSYDYSKRFVSVATFSGGVSDIDELLVPKAMDEILEWFVRRAEML</sequence>
<evidence type="ECO:0000313" key="3">
    <source>
        <dbReference type="Proteomes" id="UP001271007"/>
    </source>
</evidence>
<evidence type="ECO:0000313" key="2">
    <source>
        <dbReference type="EMBL" id="KAK3048976.1"/>
    </source>
</evidence>